<evidence type="ECO:0000256" key="6">
    <source>
        <dbReference type="ARBA" id="ARBA00063066"/>
    </source>
</evidence>
<dbReference type="GO" id="GO:0071039">
    <property type="term" value="P:nuclear polyadenylation-dependent CUT catabolic process"/>
    <property type="evidence" value="ECO:0007669"/>
    <property type="project" value="EnsemblFungi"/>
</dbReference>
<dbReference type="Proteomes" id="UP000006911">
    <property type="component" value="Unassembled WGS sequence"/>
</dbReference>
<dbReference type="GO" id="GO:0000176">
    <property type="term" value="C:nuclear exosome (RNase complex)"/>
    <property type="evidence" value="ECO:0007669"/>
    <property type="project" value="EnsemblFungi"/>
</dbReference>
<dbReference type="GO" id="GO:0005730">
    <property type="term" value="C:nucleolus"/>
    <property type="evidence" value="ECO:0007669"/>
    <property type="project" value="UniProtKB-SubCell"/>
</dbReference>
<dbReference type="HOGENOM" id="CLU_063514_0_3_1"/>
<dbReference type="GO" id="GO:0034476">
    <property type="term" value="P:U5 snRNA 3'-end processing"/>
    <property type="evidence" value="ECO:0007669"/>
    <property type="project" value="EnsemblFungi"/>
</dbReference>
<dbReference type="FunFam" id="3.30.230.70:FF:000004">
    <property type="entry name" value="Exosome complex component Rrp41"/>
    <property type="match status" value="1"/>
</dbReference>
<dbReference type="GO" id="GO:0016075">
    <property type="term" value="P:rRNA catabolic process"/>
    <property type="evidence" value="ECO:0007669"/>
    <property type="project" value="EnsemblFungi"/>
</dbReference>
<evidence type="ECO:0000256" key="2">
    <source>
        <dbReference type="ARBA" id="ARBA00004604"/>
    </source>
</evidence>
<dbReference type="GO" id="GO:0000177">
    <property type="term" value="C:cytoplasmic exosome (RNase complex)"/>
    <property type="evidence" value="ECO:0007669"/>
    <property type="project" value="EnsemblFungi"/>
</dbReference>
<keyword evidence="4" id="KW-0963">Cytoplasm</keyword>
<dbReference type="InterPro" id="IPR001247">
    <property type="entry name" value="ExoRNase_PH_dom1"/>
</dbReference>
<evidence type="ECO:0000256" key="3">
    <source>
        <dbReference type="ARBA" id="ARBA00006678"/>
    </source>
</evidence>
<dbReference type="eggNOG" id="KOG1068">
    <property type="taxonomic scope" value="Eukaryota"/>
</dbReference>
<dbReference type="AlphaFoldDB" id="D5G6D5"/>
<name>D5G6D5_TUBMM</name>
<dbReference type="Pfam" id="PF01138">
    <property type="entry name" value="RNase_PH"/>
    <property type="match status" value="1"/>
</dbReference>
<evidence type="ECO:0000256" key="8">
    <source>
        <dbReference type="SAM" id="MobiDB-lite"/>
    </source>
</evidence>
<dbReference type="OMA" id="ENQMLSI"/>
<proteinExistence type="inferred from homology"/>
<dbReference type="GO" id="GO:0071051">
    <property type="term" value="P:poly(A)-dependent snoRNA 3'-end processing"/>
    <property type="evidence" value="ECO:0007669"/>
    <property type="project" value="EnsemblFungi"/>
</dbReference>
<dbReference type="GO" id="GO:0034475">
    <property type="term" value="P:U4 snRNA 3'-end processing"/>
    <property type="evidence" value="ECO:0007669"/>
    <property type="project" value="EnsemblFungi"/>
</dbReference>
<dbReference type="KEGG" id="tml:GSTUM_00004435001"/>
<evidence type="ECO:0000256" key="7">
    <source>
        <dbReference type="ARBA" id="ARBA00077929"/>
    </source>
</evidence>
<comment type="subunit">
    <text evidence="6">Component of the RNA exosome complex. Specifically part of the catalytically inactive RNA exosome core complex (Exo-9) which may associate with the catalytic subunits RRP6 and DIS3 in cytoplasmic- and nuclear-specific RNA exosome complex forms. Exo-9 is formed by a hexameric base ring of RNase PH domain-containing subunits and a cap ring consisting of CSL4, RRP4 and RRP40.</text>
</comment>
<evidence type="ECO:0000259" key="9">
    <source>
        <dbReference type="Pfam" id="PF01138"/>
    </source>
</evidence>
<evidence type="ECO:0000313" key="10">
    <source>
        <dbReference type="EMBL" id="CAZ80078.1"/>
    </source>
</evidence>
<evidence type="ECO:0000313" key="11">
    <source>
        <dbReference type="Proteomes" id="UP000006911"/>
    </source>
</evidence>
<dbReference type="SUPFAM" id="SSF55666">
    <property type="entry name" value="Ribonuclease PH domain 2-like"/>
    <property type="match status" value="1"/>
</dbReference>
<dbReference type="PANTHER" id="PTHR11953">
    <property type="entry name" value="EXOSOME COMPLEX COMPONENT"/>
    <property type="match status" value="1"/>
</dbReference>
<comment type="subcellular location">
    <subcellularLocation>
        <location evidence="1">Cytoplasm</location>
    </subcellularLocation>
    <subcellularLocation>
        <location evidence="2">Nucleus</location>
        <location evidence="2">Nucleolus</location>
    </subcellularLocation>
</comment>
<dbReference type="PANTHER" id="PTHR11953:SF0">
    <property type="entry name" value="EXOSOME COMPLEX COMPONENT RRP41"/>
    <property type="match status" value="1"/>
</dbReference>
<dbReference type="GO" id="GO:0000467">
    <property type="term" value="P:exonucleolytic trimming to generate mature 3'-end of 5.8S rRNA from tricistronic rRNA transcript (SSU-rRNA, 5.8S rRNA, LSU-rRNA)"/>
    <property type="evidence" value="ECO:0007669"/>
    <property type="project" value="EnsemblFungi"/>
</dbReference>
<dbReference type="InterPro" id="IPR020568">
    <property type="entry name" value="Ribosomal_Su5_D2-typ_SF"/>
</dbReference>
<dbReference type="InterPro" id="IPR050080">
    <property type="entry name" value="RNase_PH"/>
</dbReference>
<dbReference type="Gene3D" id="3.30.230.70">
    <property type="entry name" value="GHMP Kinase, N-terminal domain"/>
    <property type="match status" value="1"/>
</dbReference>
<accession>D5G6D5</accession>
<evidence type="ECO:0000256" key="1">
    <source>
        <dbReference type="ARBA" id="ARBA00004496"/>
    </source>
</evidence>
<dbReference type="STRING" id="656061.D5G6D5"/>
<dbReference type="GO" id="GO:0071028">
    <property type="term" value="P:nuclear mRNA surveillance"/>
    <property type="evidence" value="ECO:0007669"/>
    <property type="project" value="EnsemblFungi"/>
</dbReference>
<dbReference type="GeneID" id="9181163"/>
<organism evidence="10 11">
    <name type="scientific">Tuber melanosporum (strain Mel28)</name>
    <name type="common">Perigord black truffle</name>
    <dbReference type="NCBI Taxonomy" id="656061"/>
    <lineage>
        <taxon>Eukaryota</taxon>
        <taxon>Fungi</taxon>
        <taxon>Dikarya</taxon>
        <taxon>Ascomycota</taxon>
        <taxon>Pezizomycotina</taxon>
        <taxon>Pezizomycetes</taxon>
        <taxon>Pezizales</taxon>
        <taxon>Tuberaceae</taxon>
        <taxon>Tuber</taxon>
    </lineage>
</organism>
<dbReference type="GO" id="GO:0071038">
    <property type="term" value="P:TRAMP-dependent tRNA surveillance pathway"/>
    <property type="evidence" value="ECO:0007669"/>
    <property type="project" value="EnsemblFungi"/>
</dbReference>
<dbReference type="InterPro" id="IPR036345">
    <property type="entry name" value="ExoRNase_PH_dom2_sf"/>
</dbReference>
<feature type="region of interest" description="Disordered" evidence="8">
    <location>
        <begin position="17"/>
        <end position="72"/>
    </location>
</feature>
<sequence>MECVTCGATFRGLRLCHSNPTHDTSHNRPSSHLHKPSSLPSTSHSFLKKLENVPLRNPLTRRPPHRRPSYVEHGNTKVICSVNGPIEPRAASARNSERATVTVDVCFAAFSGTDRKKRGKSDKRVLEMQSALSRTFATTLLTTLHPRSEVHISLHILSQDGSILATCVNAATLALVDAGVPMSDYVTACTVASYTNPDESGEPLLDMSSAEEMDLPGITLATVGRSDKISLLQLETKVRLERLEGMLAVGIDGCGKIRQLLDGVIREHGNKMARMGAL</sequence>
<dbReference type="RefSeq" id="XP_002835921.1">
    <property type="nucleotide sequence ID" value="XM_002835875.1"/>
</dbReference>
<keyword evidence="11" id="KW-1185">Reference proteome</keyword>
<gene>
    <name evidence="10" type="ORF">GSTUM_00004435001</name>
</gene>
<dbReference type="GO" id="GO:0034473">
    <property type="term" value="P:U1 snRNA 3'-end processing"/>
    <property type="evidence" value="ECO:0007669"/>
    <property type="project" value="EnsemblFungi"/>
</dbReference>
<dbReference type="GO" id="GO:0003723">
    <property type="term" value="F:RNA binding"/>
    <property type="evidence" value="ECO:0007669"/>
    <property type="project" value="TreeGrafter"/>
</dbReference>
<comment type="similarity">
    <text evidence="3">Belongs to the RNase PH family.</text>
</comment>
<keyword evidence="5" id="KW-0271">Exosome</keyword>
<dbReference type="InterPro" id="IPR027408">
    <property type="entry name" value="PNPase/RNase_PH_dom_sf"/>
</dbReference>
<feature type="domain" description="Exoribonuclease phosphorolytic" evidence="9">
    <location>
        <begin position="69"/>
        <end position="181"/>
    </location>
</feature>
<protein>
    <recommendedName>
        <fullName evidence="7">Ribosomal RNA-processing protein 41</fullName>
    </recommendedName>
</protein>
<dbReference type="FunCoup" id="D5G6D5">
    <property type="interactions" value="814"/>
</dbReference>
<dbReference type="GO" id="GO:0070478">
    <property type="term" value="P:nuclear-transcribed mRNA catabolic process, 3'-5' exonucleolytic nonsense-mediated decay"/>
    <property type="evidence" value="ECO:0007669"/>
    <property type="project" value="EnsemblFungi"/>
</dbReference>
<evidence type="ECO:0000256" key="4">
    <source>
        <dbReference type="ARBA" id="ARBA00022490"/>
    </source>
</evidence>
<dbReference type="SUPFAM" id="SSF54211">
    <property type="entry name" value="Ribosomal protein S5 domain 2-like"/>
    <property type="match status" value="1"/>
</dbReference>
<dbReference type="InParanoid" id="D5G6D5"/>
<evidence type="ECO:0000256" key="5">
    <source>
        <dbReference type="ARBA" id="ARBA00022835"/>
    </source>
</evidence>
<feature type="compositionally biased region" description="Low complexity" evidence="8">
    <location>
        <begin position="36"/>
        <end position="45"/>
    </location>
</feature>
<dbReference type="EMBL" id="FN430009">
    <property type="protein sequence ID" value="CAZ80078.1"/>
    <property type="molecule type" value="Genomic_DNA"/>
</dbReference>
<reference evidence="10 11" key="1">
    <citation type="journal article" date="2010" name="Nature">
        <title>Perigord black truffle genome uncovers evolutionary origins and mechanisms of symbiosis.</title>
        <authorList>
            <person name="Martin F."/>
            <person name="Kohler A."/>
            <person name="Murat C."/>
            <person name="Balestrini R."/>
            <person name="Coutinho P.M."/>
            <person name="Jaillon O."/>
            <person name="Montanini B."/>
            <person name="Morin E."/>
            <person name="Noel B."/>
            <person name="Percudani R."/>
            <person name="Porcel B."/>
            <person name="Rubini A."/>
            <person name="Amicucci A."/>
            <person name="Amselem J."/>
            <person name="Anthouard V."/>
            <person name="Arcioni S."/>
            <person name="Artiguenave F."/>
            <person name="Aury J.M."/>
            <person name="Ballario P."/>
            <person name="Bolchi A."/>
            <person name="Brenna A."/>
            <person name="Brun A."/>
            <person name="Buee M."/>
            <person name="Cantarel B."/>
            <person name="Chevalier G."/>
            <person name="Couloux A."/>
            <person name="Da Silva C."/>
            <person name="Denoeud F."/>
            <person name="Duplessis S."/>
            <person name="Ghignone S."/>
            <person name="Hilselberger B."/>
            <person name="Iotti M."/>
            <person name="Marcais B."/>
            <person name="Mello A."/>
            <person name="Miranda M."/>
            <person name="Pacioni G."/>
            <person name="Quesneville H."/>
            <person name="Riccioni C."/>
            <person name="Ruotolo R."/>
            <person name="Splivallo R."/>
            <person name="Stocchi V."/>
            <person name="Tisserant E."/>
            <person name="Viscomi A.R."/>
            <person name="Zambonelli A."/>
            <person name="Zampieri E."/>
            <person name="Henrissat B."/>
            <person name="Lebrun M.H."/>
            <person name="Paolocci F."/>
            <person name="Bonfante P."/>
            <person name="Ottonello S."/>
            <person name="Wincker P."/>
        </authorList>
    </citation>
    <scope>NUCLEOTIDE SEQUENCE [LARGE SCALE GENOMIC DNA]</scope>
    <source>
        <strain evidence="10 11">Mel28</strain>
    </source>
</reference>